<feature type="domain" description="Chemoreceptor zinc-binding" evidence="1">
    <location>
        <begin position="13"/>
        <end position="79"/>
    </location>
</feature>
<dbReference type="AlphaFoldDB" id="A0A941GSC2"/>
<name>A0A941GSC2_9CHRO</name>
<dbReference type="EMBL" id="JADQBC010000138">
    <property type="protein sequence ID" value="MBR8829479.1"/>
    <property type="molecule type" value="Genomic_DNA"/>
</dbReference>
<gene>
    <name evidence="2" type="ORF">DSM107014_16545</name>
</gene>
<dbReference type="Proteomes" id="UP000767446">
    <property type="component" value="Unassembled WGS sequence"/>
</dbReference>
<evidence type="ECO:0000259" key="1">
    <source>
        <dbReference type="Pfam" id="PF13682"/>
    </source>
</evidence>
<organism evidence="2 3">
    <name type="scientific">Gomphosphaeria aponina SAG 52.96 = DSM 107014</name>
    <dbReference type="NCBI Taxonomy" id="1521640"/>
    <lineage>
        <taxon>Bacteria</taxon>
        <taxon>Bacillati</taxon>
        <taxon>Cyanobacteriota</taxon>
        <taxon>Cyanophyceae</taxon>
        <taxon>Oscillatoriophycideae</taxon>
        <taxon>Chroococcales</taxon>
        <taxon>Gomphosphaeriaceae</taxon>
        <taxon>Gomphosphaeria</taxon>
    </lineage>
</organism>
<protein>
    <submittedName>
        <fullName evidence="2">CZB domain-containing protein</fullName>
    </submittedName>
</protein>
<comment type="caution">
    <text evidence="2">The sequence shown here is derived from an EMBL/GenBank/DDBJ whole genome shotgun (WGS) entry which is preliminary data.</text>
</comment>
<accession>A0A941GSC2</accession>
<sequence length="120" mass="14332">MKPADFAAARIKHWIWNRRLEQYLKGQETITEQELVSHRDCSLGKWLYSQGMKEYSQFDEMWKLEKMHEKFHNDVKEIVMLEHHGETEKAQAKLKEAQPESDELMELMKTIEKKILNGAK</sequence>
<reference evidence="2" key="1">
    <citation type="submission" date="2021-02" db="EMBL/GenBank/DDBJ databases">
        <title>Metagenome analyses of Stigonema ocellatum DSM 106950, Chlorogloea purpurea SAG 13.99 and Gomphosphaeria aponina DSM 107014.</title>
        <authorList>
            <person name="Marter P."/>
            <person name="Huang S."/>
        </authorList>
    </citation>
    <scope>NUCLEOTIDE SEQUENCE</scope>
    <source>
        <strain evidence="2">JP213</strain>
    </source>
</reference>
<evidence type="ECO:0000313" key="2">
    <source>
        <dbReference type="EMBL" id="MBR8829479.1"/>
    </source>
</evidence>
<dbReference type="Gene3D" id="1.20.120.30">
    <property type="entry name" value="Aspartate receptor, ligand-binding domain"/>
    <property type="match status" value="1"/>
</dbReference>
<evidence type="ECO:0000313" key="3">
    <source>
        <dbReference type="Proteomes" id="UP000767446"/>
    </source>
</evidence>
<dbReference type="Pfam" id="PF13682">
    <property type="entry name" value="CZB"/>
    <property type="match status" value="1"/>
</dbReference>
<proteinExistence type="predicted"/>
<dbReference type="InterPro" id="IPR025991">
    <property type="entry name" value="Chemoreceptor_zinc-bind_dom"/>
</dbReference>